<proteinExistence type="predicted"/>
<gene>
    <name evidence="2" type="ORF">SURPRISE13_023</name>
</gene>
<dbReference type="GO" id="GO:0016747">
    <property type="term" value="F:acyltransferase activity, transferring groups other than amino-acyl groups"/>
    <property type="evidence" value="ECO:0007669"/>
    <property type="project" value="InterPro"/>
</dbReference>
<dbReference type="PROSITE" id="PS51186">
    <property type="entry name" value="GNAT"/>
    <property type="match status" value="1"/>
</dbReference>
<protein>
    <submittedName>
        <fullName evidence="2">N-acetyltransferase family protein</fullName>
    </submittedName>
</protein>
<evidence type="ECO:0000259" key="1">
    <source>
        <dbReference type="PROSITE" id="PS51186"/>
    </source>
</evidence>
<reference evidence="2" key="1">
    <citation type="submission" date="2024-05" db="EMBL/GenBank/DDBJ databases">
        <title>Isolation and characterization of the novel Burkholderia jumbo bacteriophage Surprise13.</title>
        <authorList>
            <person name="Supina B.S.I."/>
            <person name="Dennis J."/>
        </authorList>
    </citation>
    <scope>NUCLEOTIDE SEQUENCE</scope>
</reference>
<organism evidence="2">
    <name type="scientific">Burkholderia phage vB_BgluM-SURPRISE13</name>
    <dbReference type="NCBI Taxonomy" id="3159457"/>
    <lineage>
        <taxon>Viruses</taxon>
    </lineage>
</organism>
<dbReference type="Pfam" id="PF00583">
    <property type="entry name" value="Acetyltransf_1"/>
    <property type="match status" value="1"/>
</dbReference>
<dbReference type="InterPro" id="IPR016181">
    <property type="entry name" value="Acyl_CoA_acyltransferase"/>
</dbReference>
<dbReference type="InterPro" id="IPR000182">
    <property type="entry name" value="GNAT_dom"/>
</dbReference>
<dbReference type="SUPFAM" id="SSF55729">
    <property type="entry name" value="Acyl-CoA N-acyltransferases (Nat)"/>
    <property type="match status" value="1"/>
</dbReference>
<name>A0AAU7PFP4_9VIRU</name>
<accession>A0AAU7PFP4</accession>
<sequence>MYTLALTTDLSAEQERQYNDLLLESQDETFFYGDKLDPKRSRQVILNEKGCVVGAFEFKRMMFDGKYYWRTNRPYTLKAYRGQGIMKQVLKDWYEIRRPSIAWIDDENLSSIRLFVSIGFQEERAAEMHGKQGHFYVLV</sequence>
<dbReference type="Gene3D" id="3.40.630.30">
    <property type="match status" value="1"/>
</dbReference>
<feature type="domain" description="N-acetyltransferase" evidence="1">
    <location>
        <begin position="2"/>
        <end position="139"/>
    </location>
</feature>
<dbReference type="EMBL" id="PP856017">
    <property type="protein sequence ID" value="XBS47705.1"/>
    <property type="molecule type" value="Genomic_DNA"/>
</dbReference>
<evidence type="ECO:0000313" key="2">
    <source>
        <dbReference type="EMBL" id="XBS47705.1"/>
    </source>
</evidence>